<keyword evidence="5" id="KW-0560">Oxidoreductase</keyword>
<reference evidence="7" key="1">
    <citation type="submission" date="2018-05" db="EMBL/GenBank/DDBJ databases">
        <authorList>
            <person name="Lanie J.A."/>
            <person name="Ng W.-L."/>
            <person name="Kazmierczak K.M."/>
            <person name="Andrzejewski T.M."/>
            <person name="Davidsen T.M."/>
            <person name="Wayne K.J."/>
            <person name="Tettelin H."/>
            <person name="Glass J.I."/>
            <person name="Rusch D."/>
            <person name="Podicherti R."/>
            <person name="Tsui H.-C.T."/>
            <person name="Winkler M.E."/>
        </authorList>
    </citation>
    <scope>NUCLEOTIDE SEQUENCE</scope>
</reference>
<dbReference type="CDD" id="cd02932">
    <property type="entry name" value="OYE_YqiM_FMN"/>
    <property type="match status" value="1"/>
</dbReference>
<dbReference type="GO" id="GO:0050661">
    <property type="term" value="F:NADP binding"/>
    <property type="evidence" value="ECO:0007669"/>
    <property type="project" value="InterPro"/>
</dbReference>
<dbReference type="InterPro" id="IPR001155">
    <property type="entry name" value="OxRdtase_FMN_N"/>
</dbReference>
<gene>
    <name evidence="7" type="ORF">METZ01_LOCUS254266</name>
</gene>
<evidence type="ECO:0000256" key="4">
    <source>
        <dbReference type="ARBA" id="ARBA00022857"/>
    </source>
</evidence>
<organism evidence="7">
    <name type="scientific">marine metagenome</name>
    <dbReference type="NCBI Taxonomy" id="408172"/>
    <lineage>
        <taxon>unclassified sequences</taxon>
        <taxon>metagenomes</taxon>
        <taxon>ecological metagenomes</taxon>
    </lineage>
</organism>
<evidence type="ECO:0000259" key="6">
    <source>
        <dbReference type="Pfam" id="PF00724"/>
    </source>
</evidence>
<evidence type="ECO:0000256" key="3">
    <source>
        <dbReference type="ARBA" id="ARBA00022643"/>
    </source>
</evidence>
<keyword evidence="4" id="KW-0521">NADP</keyword>
<dbReference type="Pfam" id="PF00724">
    <property type="entry name" value="Oxidored_FMN"/>
    <property type="match status" value="1"/>
</dbReference>
<dbReference type="GO" id="GO:0010181">
    <property type="term" value="F:FMN binding"/>
    <property type="evidence" value="ECO:0007669"/>
    <property type="project" value="InterPro"/>
</dbReference>
<name>A0A382IQ98_9ZZZZ</name>
<dbReference type="InterPro" id="IPR044152">
    <property type="entry name" value="YqjM-like"/>
</dbReference>
<dbReference type="InterPro" id="IPR013785">
    <property type="entry name" value="Aldolase_TIM"/>
</dbReference>
<evidence type="ECO:0000256" key="2">
    <source>
        <dbReference type="ARBA" id="ARBA00022630"/>
    </source>
</evidence>
<evidence type="ECO:0000256" key="1">
    <source>
        <dbReference type="ARBA" id="ARBA00001917"/>
    </source>
</evidence>
<dbReference type="AlphaFoldDB" id="A0A382IQ98"/>
<dbReference type="PANTHER" id="PTHR43303">
    <property type="entry name" value="NADPH DEHYDROGENASE C23G7.10C-RELATED"/>
    <property type="match status" value="1"/>
</dbReference>
<proteinExistence type="predicted"/>
<dbReference type="EMBL" id="UINC01068638">
    <property type="protein sequence ID" value="SVC01412.1"/>
    <property type="molecule type" value="Genomic_DNA"/>
</dbReference>
<dbReference type="Gene3D" id="3.20.20.70">
    <property type="entry name" value="Aldolase class I"/>
    <property type="match status" value="1"/>
</dbReference>
<dbReference type="SUPFAM" id="SSF51395">
    <property type="entry name" value="FMN-linked oxidoreductases"/>
    <property type="match status" value="1"/>
</dbReference>
<comment type="cofactor">
    <cofactor evidence="1">
        <name>FMN</name>
        <dbReference type="ChEBI" id="CHEBI:58210"/>
    </cofactor>
</comment>
<feature type="domain" description="NADH:flavin oxidoreductase/NADH oxidase N-terminal" evidence="6">
    <location>
        <begin position="1"/>
        <end position="317"/>
    </location>
</feature>
<dbReference type="PANTHER" id="PTHR43303:SF4">
    <property type="entry name" value="NADPH DEHYDROGENASE C23G7.10C-RELATED"/>
    <property type="match status" value="1"/>
</dbReference>
<feature type="non-terminal residue" evidence="7">
    <location>
        <position position="318"/>
    </location>
</feature>
<sequence length="318" mass="34287">MCQYSSKPDGLATPWHMVHLGTRAVGGAGLVMAEATAVQPEGRISQWDQGIWSDDHVDVLRPITAFIKSAGSIPAIQLAHAGRKASHAAPWIGTGLLSEDGEGWKPVAPSALPFDEDYAMPTELSKQEIHNIIQAFADAAVRSVDAGYKVIELHFAHGYLGCEFLSPISNQRHDKYAGSLKNRAAFTLEIIAAVRDVIPESMPLFARISATEYVEGGWDVVQSIQLSKWMKDLGVDLVDCSSGGNSPNQLMPVANPSTSTAPGYQVAFASEIRKQTGMLTGAVGLITEAHHAEEILSNSDADAIFVGRELLRNPYWPL</sequence>
<keyword evidence="3" id="KW-0288">FMN</keyword>
<dbReference type="GO" id="GO:0003959">
    <property type="term" value="F:NADPH dehydrogenase activity"/>
    <property type="evidence" value="ECO:0007669"/>
    <property type="project" value="InterPro"/>
</dbReference>
<evidence type="ECO:0000256" key="5">
    <source>
        <dbReference type="ARBA" id="ARBA00023002"/>
    </source>
</evidence>
<protein>
    <recommendedName>
        <fullName evidence="6">NADH:flavin oxidoreductase/NADH oxidase N-terminal domain-containing protein</fullName>
    </recommendedName>
</protein>
<accession>A0A382IQ98</accession>
<evidence type="ECO:0000313" key="7">
    <source>
        <dbReference type="EMBL" id="SVC01412.1"/>
    </source>
</evidence>
<keyword evidence="2" id="KW-0285">Flavoprotein</keyword>